<dbReference type="EMBL" id="JAWWNJ010000056">
    <property type="protein sequence ID" value="KAK7014694.1"/>
    <property type="molecule type" value="Genomic_DNA"/>
</dbReference>
<protein>
    <recommendedName>
        <fullName evidence="4">Ubiquitin-like protease family profile domain-containing protein</fullName>
    </recommendedName>
</protein>
<comment type="similarity">
    <text evidence="1">Belongs to the peptidase C48 family.</text>
</comment>
<evidence type="ECO:0000256" key="3">
    <source>
        <dbReference type="ARBA" id="ARBA00022801"/>
    </source>
</evidence>
<keyword evidence="3" id="KW-0378">Hydrolase</keyword>
<dbReference type="AlphaFoldDB" id="A0AAW0AP10"/>
<dbReference type="PROSITE" id="PS50600">
    <property type="entry name" value="ULP_PROTEASE"/>
    <property type="match status" value="1"/>
</dbReference>
<dbReference type="GO" id="GO:0019783">
    <property type="term" value="F:ubiquitin-like protein peptidase activity"/>
    <property type="evidence" value="ECO:0007669"/>
    <property type="project" value="UniProtKB-ARBA"/>
</dbReference>
<name>A0AAW0AP10_9AGAR</name>
<keyword evidence="2" id="KW-0645">Protease</keyword>
<evidence type="ECO:0000259" key="4">
    <source>
        <dbReference type="PROSITE" id="PS50600"/>
    </source>
</evidence>
<dbReference type="SUPFAM" id="SSF54001">
    <property type="entry name" value="Cysteine proteinases"/>
    <property type="match status" value="1"/>
</dbReference>
<sequence>INNNHWIAFAIDLDERAVGYGDSYGRPRAATQFIPHVMKWLDHNFGARFRNTGDTLRHPEELDYIHCGIYTADTIEHAVFDAPLASFEECRRVRW</sequence>
<reference evidence="5 6" key="1">
    <citation type="journal article" date="2024" name="J Genomics">
        <title>Draft genome sequencing and assembly of Favolaschia claudopus CIRM-BRFM 2984 isolated from oak limbs.</title>
        <authorList>
            <person name="Navarro D."/>
            <person name="Drula E."/>
            <person name="Chaduli D."/>
            <person name="Cazenave R."/>
            <person name="Ahrendt S."/>
            <person name="Wang J."/>
            <person name="Lipzen A."/>
            <person name="Daum C."/>
            <person name="Barry K."/>
            <person name="Grigoriev I.V."/>
            <person name="Favel A."/>
            <person name="Rosso M.N."/>
            <person name="Martin F."/>
        </authorList>
    </citation>
    <scope>NUCLEOTIDE SEQUENCE [LARGE SCALE GENOMIC DNA]</scope>
    <source>
        <strain evidence="5 6">CIRM-BRFM 2984</strain>
    </source>
</reference>
<dbReference type="Gene3D" id="3.40.395.10">
    <property type="entry name" value="Adenoviral Proteinase, Chain A"/>
    <property type="match status" value="1"/>
</dbReference>
<keyword evidence="6" id="KW-1185">Reference proteome</keyword>
<accession>A0AAW0AP10</accession>
<evidence type="ECO:0000256" key="2">
    <source>
        <dbReference type="ARBA" id="ARBA00022670"/>
    </source>
</evidence>
<evidence type="ECO:0000313" key="6">
    <source>
        <dbReference type="Proteomes" id="UP001362999"/>
    </source>
</evidence>
<feature type="domain" description="Ubiquitin-like protease family profile" evidence="4">
    <location>
        <begin position="1"/>
        <end position="78"/>
    </location>
</feature>
<dbReference type="GO" id="GO:0008234">
    <property type="term" value="F:cysteine-type peptidase activity"/>
    <property type="evidence" value="ECO:0007669"/>
    <property type="project" value="InterPro"/>
</dbReference>
<feature type="non-terminal residue" evidence="5">
    <location>
        <position position="1"/>
    </location>
</feature>
<comment type="caution">
    <text evidence="5">The sequence shown here is derived from an EMBL/GenBank/DDBJ whole genome shotgun (WGS) entry which is preliminary data.</text>
</comment>
<gene>
    <name evidence="5" type="ORF">R3P38DRAFT_2475765</name>
</gene>
<proteinExistence type="inferred from homology"/>
<organism evidence="5 6">
    <name type="scientific">Favolaschia claudopus</name>
    <dbReference type="NCBI Taxonomy" id="2862362"/>
    <lineage>
        <taxon>Eukaryota</taxon>
        <taxon>Fungi</taxon>
        <taxon>Dikarya</taxon>
        <taxon>Basidiomycota</taxon>
        <taxon>Agaricomycotina</taxon>
        <taxon>Agaricomycetes</taxon>
        <taxon>Agaricomycetidae</taxon>
        <taxon>Agaricales</taxon>
        <taxon>Marasmiineae</taxon>
        <taxon>Mycenaceae</taxon>
        <taxon>Favolaschia</taxon>
    </lineage>
</organism>
<evidence type="ECO:0000256" key="1">
    <source>
        <dbReference type="ARBA" id="ARBA00005234"/>
    </source>
</evidence>
<dbReference type="GO" id="GO:0006508">
    <property type="term" value="P:proteolysis"/>
    <property type="evidence" value="ECO:0007669"/>
    <property type="project" value="UniProtKB-KW"/>
</dbReference>
<evidence type="ECO:0000313" key="5">
    <source>
        <dbReference type="EMBL" id="KAK7014694.1"/>
    </source>
</evidence>
<dbReference type="InterPro" id="IPR003653">
    <property type="entry name" value="Peptidase_C48_C"/>
</dbReference>
<dbReference type="Proteomes" id="UP001362999">
    <property type="component" value="Unassembled WGS sequence"/>
</dbReference>
<dbReference type="Pfam" id="PF02902">
    <property type="entry name" value="Peptidase_C48"/>
    <property type="match status" value="1"/>
</dbReference>
<feature type="non-terminal residue" evidence="5">
    <location>
        <position position="95"/>
    </location>
</feature>
<dbReference type="InterPro" id="IPR038765">
    <property type="entry name" value="Papain-like_cys_pep_sf"/>
</dbReference>